<evidence type="ECO:0000256" key="4">
    <source>
        <dbReference type="ARBA" id="ARBA00022840"/>
    </source>
</evidence>
<dbReference type="EMBL" id="JAFIMU010000017">
    <property type="protein sequence ID" value="MBN8233289.1"/>
    <property type="molecule type" value="Genomic_DNA"/>
</dbReference>
<gene>
    <name evidence="7" type="ORF">JYK02_37815</name>
</gene>
<dbReference type="InterPro" id="IPR011009">
    <property type="entry name" value="Kinase-like_dom_sf"/>
</dbReference>
<name>A0ABS3DPQ4_9BACT</name>
<keyword evidence="3 7" id="KW-0418">Kinase</keyword>
<feature type="region of interest" description="Disordered" evidence="5">
    <location>
        <begin position="307"/>
        <end position="331"/>
    </location>
</feature>
<dbReference type="PANTHER" id="PTHR43289">
    <property type="entry name" value="MITOGEN-ACTIVATED PROTEIN KINASE KINASE KINASE 20-RELATED"/>
    <property type="match status" value="1"/>
</dbReference>
<dbReference type="Pfam" id="PF00069">
    <property type="entry name" value="Pkinase"/>
    <property type="match status" value="1"/>
</dbReference>
<comment type="caution">
    <text evidence="7">The sequence shown here is derived from an EMBL/GenBank/DDBJ whole genome shotgun (WGS) entry which is preliminary data.</text>
</comment>
<dbReference type="RefSeq" id="WP_207057819.1">
    <property type="nucleotide sequence ID" value="NZ_JAFIMU010000017.1"/>
</dbReference>
<feature type="compositionally biased region" description="Polar residues" evidence="5">
    <location>
        <begin position="320"/>
        <end position="331"/>
    </location>
</feature>
<dbReference type="Proteomes" id="UP000664052">
    <property type="component" value="Unassembled WGS sequence"/>
</dbReference>
<evidence type="ECO:0000256" key="2">
    <source>
        <dbReference type="ARBA" id="ARBA00022741"/>
    </source>
</evidence>
<keyword evidence="8" id="KW-1185">Reference proteome</keyword>
<sequence>MQQAPSLDDFVLLKRLALGAMSEVFLAEVKGGVGPDRLVALKRMRPEVAGDDAWVRQFLDEAHLSALLHHPALARLRAFGQQDGLLFLVFEYVHGLTLAQLLEARRAAGLGPLPWPQAVRIALSVAECLAYLHPLRGRDGQPLGLIHRDLHPGNVMLSDTGAVKLLDLGIARRAGRLTETQPGQVKARLEYAAPEQLRDEPLDALTDVHGLALTLHELLTGVAPLRRDTPAATMDAVLTEVPRKPGGVPTGLQKAVTAALAKAPSKRPSLLELRTALNQSLHAGAPLVGQPELAELVSPFLPGAGRLPWEPDHSREAATATLTGKPTRTKG</sequence>
<evidence type="ECO:0000313" key="7">
    <source>
        <dbReference type="EMBL" id="MBN8233289.1"/>
    </source>
</evidence>
<dbReference type="InterPro" id="IPR000719">
    <property type="entry name" value="Prot_kinase_dom"/>
</dbReference>
<protein>
    <submittedName>
        <fullName evidence="7">Serine/threonine protein kinase</fullName>
    </submittedName>
</protein>
<reference evidence="7 8" key="1">
    <citation type="submission" date="2021-02" db="EMBL/GenBank/DDBJ databases">
        <title>De Novo genome assembly of isolated myxobacteria.</title>
        <authorList>
            <person name="Stevens D.C."/>
        </authorList>
    </citation>
    <scope>NUCLEOTIDE SEQUENCE [LARGE SCALE GENOMIC DNA]</scope>
    <source>
        <strain evidence="7 8">ATCC 29039</strain>
    </source>
</reference>
<keyword evidence="2" id="KW-0547">Nucleotide-binding</keyword>
<evidence type="ECO:0000256" key="3">
    <source>
        <dbReference type="ARBA" id="ARBA00022777"/>
    </source>
</evidence>
<keyword evidence="1" id="KW-0808">Transferase</keyword>
<keyword evidence="7" id="KW-0723">Serine/threonine-protein kinase</keyword>
<evidence type="ECO:0000256" key="5">
    <source>
        <dbReference type="SAM" id="MobiDB-lite"/>
    </source>
</evidence>
<organism evidence="7 8">
    <name type="scientific">Corallococcus macrosporus</name>
    <dbReference type="NCBI Taxonomy" id="35"/>
    <lineage>
        <taxon>Bacteria</taxon>
        <taxon>Pseudomonadati</taxon>
        <taxon>Myxococcota</taxon>
        <taxon>Myxococcia</taxon>
        <taxon>Myxococcales</taxon>
        <taxon>Cystobacterineae</taxon>
        <taxon>Myxococcaceae</taxon>
        <taxon>Corallococcus</taxon>
    </lineage>
</organism>
<evidence type="ECO:0000313" key="8">
    <source>
        <dbReference type="Proteomes" id="UP000664052"/>
    </source>
</evidence>
<evidence type="ECO:0000259" key="6">
    <source>
        <dbReference type="PROSITE" id="PS50011"/>
    </source>
</evidence>
<keyword evidence="4" id="KW-0067">ATP-binding</keyword>
<evidence type="ECO:0000256" key="1">
    <source>
        <dbReference type="ARBA" id="ARBA00022679"/>
    </source>
</evidence>
<dbReference type="PANTHER" id="PTHR43289:SF34">
    <property type="entry name" value="SERINE_THREONINE-PROTEIN KINASE YBDM-RELATED"/>
    <property type="match status" value="1"/>
</dbReference>
<dbReference type="PROSITE" id="PS50011">
    <property type="entry name" value="PROTEIN_KINASE_DOM"/>
    <property type="match status" value="1"/>
</dbReference>
<dbReference type="Gene3D" id="3.30.200.20">
    <property type="entry name" value="Phosphorylase Kinase, domain 1"/>
    <property type="match status" value="1"/>
</dbReference>
<dbReference type="CDD" id="cd14014">
    <property type="entry name" value="STKc_PknB_like"/>
    <property type="match status" value="1"/>
</dbReference>
<dbReference type="GO" id="GO:0004674">
    <property type="term" value="F:protein serine/threonine kinase activity"/>
    <property type="evidence" value="ECO:0007669"/>
    <property type="project" value="UniProtKB-KW"/>
</dbReference>
<dbReference type="SUPFAM" id="SSF56112">
    <property type="entry name" value="Protein kinase-like (PK-like)"/>
    <property type="match status" value="1"/>
</dbReference>
<feature type="domain" description="Protein kinase" evidence="6">
    <location>
        <begin position="10"/>
        <end position="281"/>
    </location>
</feature>
<proteinExistence type="predicted"/>
<accession>A0ABS3DPQ4</accession>
<dbReference type="Gene3D" id="1.10.510.10">
    <property type="entry name" value="Transferase(Phosphotransferase) domain 1"/>
    <property type="match status" value="1"/>
</dbReference>